<evidence type="ECO:0000313" key="2">
    <source>
        <dbReference type="Proteomes" id="UP000308271"/>
    </source>
</evidence>
<dbReference type="AlphaFoldDB" id="A0A5C4S077"/>
<keyword evidence="2" id="KW-1185">Reference proteome</keyword>
<gene>
    <name evidence="1" type="ORF">FGF66_11870</name>
</gene>
<evidence type="ECO:0000313" key="1">
    <source>
        <dbReference type="EMBL" id="TNJ36427.1"/>
    </source>
</evidence>
<sequence length="87" mass="10339">MSWGIEHSKKRKDILDLMDIGVRKTMANPNYVNEVKKSTNGCWMDQIYGLMRCDICDLSNQCPVREEEEWQAWLKENNMMVEKKKPE</sequence>
<name>A0A5C4S077_CHLTI</name>
<dbReference type="EMBL" id="VDCH01000040">
    <property type="protein sequence ID" value="TNJ36427.1"/>
    <property type="molecule type" value="Genomic_DNA"/>
</dbReference>
<proteinExistence type="predicted"/>
<dbReference type="OrthoDB" id="598085at2"/>
<comment type="caution">
    <text evidence="1">The sequence shown here is derived from an EMBL/GenBank/DDBJ whole genome shotgun (WGS) entry which is preliminary data.</text>
</comment>
<dbReference type="Proteomes" id="UP000308271">
    <property type="component" value="Unassembled WGS sequence"/>
</dbReference>
<accession>A0A5C4S077</accession>
<reference evidence="1 2" key="1">
    <citation type="submission" date="2019-05" db="EMBL/GenBank/DDBJ databases">
        <title>Draft Whole-Genome sequence of the green sulfur bacterium Chlorobaculum thiosulfatiphilum DSM 249.</title>
        <authorList>
            <person name="Meyer T.E."/>
            <person name="Kyndt J.A."/>
        </authorList>
    </citation>
    <scope>NUCLEOTIDE SEQUENCE [LARGE SCALE GENOMIC DNA]</scope>
    <source>
        <strain evidence="1 2">DSM 249</strain>
    </source>
</reference>
<organism evidence="1 2">
    <name type="scientific">Chlorobaculum thiosulfatiphilum</name>
    <name type="common">Chlorobium limicola f.sp. thiosulfatophilum</name>
    <dbReference type="NCBI Taxonomy" id="115852"/>
    <lineage>
        <taxon>Bacteria</taxon>
        <taxon>Pseudomonadati</taxon>
        <taxon>Chlorobiota</taxon>
        <taxon>Chlorobiia</taxon>
        <taxon>Chlorobiales</taxon>
        <taxon>Chlorobiaceae</taxon>
        <taxon>Chlorobaculum</taxon>
    </lineage>
</organism>
<dbReference type="RefSeq" id="WP_139457843.1">
    <property type="nucleotide sequence ID" value="NZ_VDCH01000040.1"/>
</dbReference>
<protein>
    <submittedName>
        <fullName evidence="1">Uncharacterized protein</fullName>
    </submittedName>
</protein>